<dbReference type="Gene3D" id="3.40.50.200">
    <property type="entry name" value="Peptidase S8/S53 domain"/>
    <property type="match status" value="1"/>
</dbReference>
<sequence length="602" mass="62440">MKRWVWLGLVGGLMACSEKKPPSQVEPQNCPGTTEESLPNTARAQALSSEDGLEDVLITFRPRVSASAKANTEAFATDVSRAGGQVRRRFPNLNLVSARLTPEAREALAQNPDVVSVRPNRKVHAFGMPRIPTNLFLRGTPNTAGSVGEYTPGVKMVQATEVWDANNDGALDPGSPSGTGIKVCVIDSGWDDRHPELKAAVIGGMDFVDREDDLKPTDPPGDGPLDRELKGGAYVYGGGHGTHTAGTIAAQLGAGGKVRPGQEPNGVAGVAPTVSLLIARVLDVTGSGNTDDVIAAVEWCQKQGANIASLSLGSSTKDDDEELAFNAALQGGMLSFAATGNSGADKVAFPAAYASVVAVGAVDFNGAWASFSQFGPQVSLVGPGVEVLSSTIVGASPFSEVSTGQSHFDSNPLEYSAINTYTGRLVDCGLGDSITSCGEGATCEGFVAYVDRGGGILFEDKARNAIHAGAKAVIIGNNDADTGEGNFTLNAPSPIWVPTTSISLANSPAMKALAGQQVTVDVSGTDYLVQTGTSMATPHVAGVAALLWSARRDLNASQIRQALESSAKDLGPTGRDSQYGYGLVQAVKAIQYANTQWPRQVP</sequence>
<evidence type="ECO:0000256" key="6">
    <source>
        <dbReference type="PROSITE-ProRule" id="PRU01240"/>
    </source>
</evidence>
<organism evidence="10 11">
    <name type="scientific">Pyxidicoccus parkwayensis</name>
    <dbReference type="NCBI Taxonomy" id="2813578"/>
    <lineage>
        <taxon>Bacteria</taxon>
        <taxon>Pseudomonadati</taxon>
        <taxon>Myxococcota</taxon>
        <taxon>Myxococcia</taxon>
        <taxon>Myxococcales</taxon>
        <taxon>Cystobacterineae</taxon>
        <taxon>Myxococcaceae</taxon>
        <taxon>Pyxidicoccus</taxon>
    </lineage>
</organism>
<accession>A0ABX7NW12</accession>
<dbReference type="InterPro" id="IPR023828">
    <property type="entry name" value="Peptidase_S8_Ser-AS"/>
</dbReference>
<dbReference type="SUPFAM" id="SSF52743">
    <property type="entry name" value="Subtilisin-like"/>
    <property type="match status" value="1"/>
</dbReference>
<evidence type="ECO:0000259" key="9">
    <source>
        <dbReference type="Pfam" id="PF02225"/>
    </source>
</evidence>
<dbReference type="CDD" id="cd00538">
    <property type="entry name" value="PA"/>
    <property type="match status" value="1"/>
</dbReference>
<keyword evidence="3 6" id="KW-0645">Protease</keyword>
<dbReference type="Pfam" id="PF00082">
    <property type="entry name" value="Peptidase_S8"/>
    <property type="match status" value="2"/>
</dbReference>
<keyword evidence="2" id="KW-0134">Cell wall</keyword>
<dbReference type="PROSITE" id="PS00138">
    <property type="entry name" value="SUBTILASE_SER"/>
    <property type="match status" value="1"/>
</dbReference>
<evidence type="ECO:0000256" key="7">
    <source>
        <dbReference type="SAM" id="MobiDB-lite"/>
    </source>
</evidence>
<dbReference type="InterPro" id="IPR000209">
    <property type="entry name" value="Peptidase_S8/S53_dom"/>
</dbReference>
<feature type="active site" description="Charge relay system" evidence="6">
    <location>
        <position position="240"/>
    </location>
</feature>
<evidence type="ECO:0000256" key="3">
    <source>
        <dbReference type="ARBA" id="ARBA00022670"/>
    </source>
</evidence>
<name>A0ABX7NW12_9BACT</name>
<dbReference type="PANTHER" id="PTHR43806:SF11">
    <property type="entry name" value="CEREVISIN-RELATED"/>
    <property type="match status" value="1"/>
</dbReference>
<feature type="domain" description="Peptidase S8/S53" evidence="8">
    <location>
        <begin position="178"/>
        <end position="393"/>
    </location>
</feature>
<feature type="region of interest" description="Disordered" evidence="7">
    <location>
        <begin position="19"/>
        <end position="39"/>
    </location>
</feature>
<protein>
    <submittedName>
        <fullName evidence="10">S8 family serine peptidase</fullName>
    </submittedName>
</protein>
<gene>
    <name evidence="10" type="ORF">JY651_42015</name>
</gene>
<dbReference type="Gene3D" id="3.50.30.30">
    <property type="match status" value="1"/>
</dbReference>
<dbReference type="EMBL" id="CP071090">
    <property type="protein sequence ID" value="QSQ21670.1"/>
    <property type="molecule type" value="Genomic_DNA"/>
</dbReference>
<keyword evidence="11" id="KW-1185">Reference proteome</keyword>
<dbReference type="InterPro" id="IPR015500">
    <property type="entry name" value="Peptidase_S8_subtilisin-rel"/>
</dbReference>
<proteinExistence type="inferred from homology"/>
<dbReference type="RefSeq" id="WP_206723247.1">
    <property type="nucleotide sequence ID" value="NZ_CP071090.1"/>
</dbReference>
<dbReference type="PROSITE" id="PS51892">
    <property type="entry name" value="SUBTILASE"/>
    <property type="match status" value="1"/>
</dbReference>
<evidence type="ECO:0000313" key="10">
    <source>
        <dbReference type="EMBL" id="QSQ21670.1"/>
    </source>
</evidence>
<evidence type="ECO:0000256" key="4">
    <source>
        <dbReference type="ARBA" id="ARBA00022801"/>
    </source>
</evidence>
<keyword evidence="2" id="KW-0964">Secreted</keyword>
<evidence type="ECO:0000256" key="5">
    <source>
        <dbReference type="ARBA" id="ARBA00022825"/>
    </source>
</evidence>
<dbReference type="InterPro" id="IPR050131">
    <property type="entry name" value="Peptidase_S8_subtilisin-like"/>
</dbReference>
<feature type="compositionally biased region" description="Polar residues" evidence="7">
    <location>
        <begin position="25"/>
        <end position="39"/>
    </location>
</feature>
<dbReference type="InterPro" id="IPR037045">
    <property type="entry name" value="S8pro/Inhibitor_I9_sf"/>
</dbReference>
<comment type="similarity">
    <text evidence="1 6">Belongs to the peptidase S8 family.</text>
</comment>
<evidence type="ECO:0000259" key="8">
    <source>
        <dbReference type="Pfam" id="PF00082"/>
    </source>
</evidence>
<evidence type="ECO:0000313" key="11">
    <source>
        <dbReference type="Proteomes" id="UP000662747"/>
    </source>
</evidence>
<reference evidence="10 11" key="1">
    <citation type="submission" date="2021-02" db="EMBL/GenBank/DDBJ databases">
        <title>De Novo genome assembly of isolated myxobacteria.</title>
        <authorList>
            <person name="Stevens D.C."/>
        </authorList>
    </citation>
    <scope>NUCLEOTIDE SEQUENCE [LARGE SCALE GENOMIC DNA]</scope>
    <source>
        <strain evidence="11">SCPEA02</strain>
    </source>
</reference>
<dbReference type="SUPFAM" id="SSF54897">
    <property type="entry name" value="Protease propeptides/inhibitors"/>
    <property type="match status" value="1"/>
</dbReference>
<feature type="domain" description="Peptidase S8/S53" evidence="8">
    <location>
        <begin position="518"/>
        <end position="582"/>
    </location>
</feature>
<evidence type="ECO:0000256" key="2">
    <source>
        <dbReference type="ARBA" id="ARBA00022512"/>
    </source>
</evidence>
<dbReference type="PROSITE" id="PS51257">
    <property type="entry name" value="PROKAR_LIPOPROTEIN"/>
    <property type="match status" value="1"/>
</dbReference>
<dbReference type="InterPro" id="IPR036852">
    <property type="entry name" value="Peptidase_S8/S53_dom_sf"/>
</dbReference>
<dbReference type="Pfam" id="PF02225">
    <property type="entry name" value="PA"/>
    <property type="match status" value="1"/>
</dbReference>
<feature type="active site" description="Charge relay system" evidence="6">
    <location>
        <position position="534"/>
    </location>
</feature>
<dbReference type="PRINTS" id="PR00723">
    <property type="entry name" value="SUBTILISIN"/>
</dbReference>
<dbReference type="Gene3D" id="3.30.70.80">
    <property type="entry name" value="Peptidase S8 propeptide/proteinase inhibitor I9"/>
    <property type="match status" value="1"/>
</dbReference>
<feature type="active site" description="Charge relay system" evidence="6">
    <location>
        <position position="187"/>
    </location>
</feature>
<evidence type="ECO:0000256" key="1">
    <source>
        <dbReference type="ARBA" id="ARBA00011073"/>
    </source>
</evidence>
<dbReference type="PANTHER" id="PTHR43806">
    <property type="entry name" value="PEPTIDASE S8"/>
    <property type="match status" value="1"/>
</dbReference>
<feature type="domain" description="PA" evidence="9">
    <location>
        <begin position="422"/>
        <end position="506"/>
    </location>
</feature>
<keyword evidence="4 6" id="KW-0378">Hydrolase</keyword>
<dbReference type="InterPro" id="IPR003137">
    <property type="entry name" value="PA_domain"/>
</dbReference>
<dbReference type="Proteomes" id="UP000662747">
    <property type="component" value="Chromosome"/>
</dbReference>
<keyword evidence="5 6" id="KW-0720">Serine protease</keyword>